<evidence type="ECO:0000256" key="1">
    <source>
        <dbReference type="SAM" id="MobiDB-lite"/>
    </source>
</evidence>
<dbReference type="KEGG" id="bte:BTH_I2928"/>
<dbReference type="Proteomes" id="UP000001930">
    <property type="component" value="Chromosome I"/>
</dbReference>
<dbReference type="HOGENOM" id="CLU_1515124_0_0_4"/>
<protein>
    <recommendedName>
        <fullName evidence="4">GlsB/YeaQ/YmgE family stress response membrane protein</fullName>
    </recommendedName>
</protein>
<dbReference type="AlphaFoldDB" id="Q2SUG4"/>
<gene>
    <name evidence="2" type="ordered locus">BTH_I2928</name>
</gene>
<dbReference type="EMBL" id="CP000086">
    <property type="protein sequence ID" value="ABC37519.1"/>
    <property type="molecule type" value="Genomic_DNA"/>
</dbReference>
<accession>Q2SUG4</accession>
<evidence type="ECO:0000313" key="2">
    <source>
        <dbReference type="EMBL" id="ABC37519.1"/>
    </source>
</evidence>
<evidence type="ECO:0000313" key="3">
    <source>
        <dbReference type="Proteomes" id="UP000001930"/>
    </source>
</evidence>
<proteinExistence type="predicted"/>
<feature type="region of interest" description="Disordered" evidence="1">
    <location>
        <begin position="78"/>
        <end position="110"/>
    </location>
</feature>
<keyword evidence="3" id="KW-1185">Reference proteome</keyword>
<organism evidence="2 3">
    <name type="scientific">Burkholderia thailandensis (strain ATCC 700388 / DSM 13276 / CCUG 48851 / CIP 106301 / E264)</name>
    <dbReference type="NCBI Taxonomy" id="271848"/>
    <lineage>
        <taxon>Bacteria</taxon>
        <taxon>Pseudomonadati</taxon>
        <taxon>Pseudomonadota</taxon>
        <taxon>Betaproteobacteria</taxon>
        <taxon>Burkholderiales</taxon>
        <taxon>Burkholderiaceae</taxon>
        <taxon>Burkholderia</taxon>
        <taxon>pseudomallei group</taxon>
    </lineage>
</organism>
<sequence>MPRLFENRPPNGAKMMACAMASPRFGGAGARRGIERGARRIGAGATGGVAVEPDRIGRCAAGAPCVVRRVSVGGLRGGEPSCEPPLPRGVADTEEGARRTPFAPTARDRQQKRRGMMNWFGIVVLGFAVGLLGWALNPLRRLSRASLWLAVAAGVFGAAAAKMAGNVAGLFYDGETLEWPVCTAAALLAVAVTVGLLARR</sequence>
<evidence type="ECO:0008006" key="4">
    <source>
        <dbReference type="Google" id="ProtNLM"/>
    </source>
</evidence>
<reference evidence="2 3" key="1">
    <citation type="journal article" date="2005" name="BMC Genomics">
        <title>Bacterial genome adaptation to niches: divergence of the potential virulence genes in three Burkholderia species of different survival strategies.</title>
        <authorList>
            <person name="Kim H.S."/>
            <person name="Schell M.A."/>
            <person name="Yu Y."/>
            <person name="Ulrich R.L."/>
            <person name="Sarria S.H."/>
            <person name="Nierman W.C."/>
            <person name="DeShazer D."/>
        </authorList>
    </citation>
    <scope>NUCLEOTIDE SEQUENCE [LARGE SCALE GENOMIC DNA]</scope>
    <source>
        <strain evidence="3">ATCC 700388 / DSM 13276 / CCUG 48851 / CIP 106301 / E264</strain>
    </source>
</reference>
<name>Q2SUG4_BURTA</name>